<dbReference type="Gene3D" id="3.40.50.10420">
    <property type="entry name" value="NagB/RpiA/CoA transferase-like"/>
    <property type="match status" value="1"/>
</dbReference>
<comment type="similarity">
    <text evidence="1 4">Belongs to the 5-formyltetrahydrofolate cyclo-ligase family.</text>
</comment>
<dbReference type="Pfam" id="PF01812">
    <property type="entry name" value="5-FTHF_cyc-lig"/>
    <property type="match status" value="1"/>
</dbReference>
<dbReference type="SUPFAM" id="SSF100950">
    <property type="entry name" value="NagB/RpiA/CoA transferase-like"/>
    <property type="match status" value="1"/>
</dbReference>
<evidence type="ECO:0000256" key="1">
    <source>
        <dbReference type="ARBA" id="ARBA00010638"/>
    </source>
</evidence>
<evidence type="ECO:0000256" key="3">
    <source>
        <dbReference type="ARBA" id="ARBA00022840"/>
    </source>
</evidence>
<dbReference type="PANTHER" id="PTHR23407">
    <property type="entry name" value="ATPASE INHIBITOR/5-FORMYLTETRAHYDROFOLATE CYCLO-LIGASE"/>
    <property type="match status" value="1"/>
</dbReference>
<keyword evidence="4" id="KW-0460">Magnesium</keyword>
<keyword evidence="5" id="KW-0436">Ligase</keyword>
<proteinExistence type="inferred from homology"/>
<accession>A0ABV2WP13</accession>
<evidence type="ECO:0000256" key="2">
    <source>
        <dbReference type="ARBA" id="ARBA00022741"/>
    </source>
</evidence>
<comment type="catalytic activity">
    <reaction evidence="4">
        <text>(6S)-5-formyl-5,6,7,8-tetrahydrofolate + ATP = (6R)-5,10-methenyltetrahydrofolate + ADP + phosphate</text>
        <dbReference type="Rhea" id="RHEA:10488"/>
        <dbReference type="ChEBI" id="CHEBI:30616"/>
        <dbReference type="ChEBI" id="CHEBI:43474"/>
        <dbReference type="ChEBI" id="CHEBI:57455"/>
        <dbReference type="ChEBI" id="CHEBI:57457"/>
        <dbReference type="ChEBI" id="CHEBI:456216"/>
        <dbReference type="EC" id="6.3.3.2"/>
    </reaction>
</comment>
<keyword evidence="4" id="KW-0479">Metal-binding</keyword>
<dbReference type="PIRSF" id="PIRSF006806">
    <property type="entry name" value="FTHF_cligase"/>
    <property type="match status" value="1"/>
</dbReference>
<keyword evidence="2 4" id="KW-0547">Nucleotide-binding</keyword>
<gene>
    <name evidence="5" type="ORF">ABZ510_12255</name>
</gene>
<dbReference type="InterPro" id="IPR024185">
    <property type="entry name" value="FTHF_cligase-like_sf"/>
</dbReference>
<dbReference type="NCBIfam" id="TIGR02727">
    <property type="entry name" value="MTHFS_bact"/>
    <property type="match status" value="1"/>
</dbReference>
<dbReference type="Proteomes" id="UP001550628">
    <property type="component" value="Unassembled WGS sequence"/>
</dbReference>
<name>A0ABV2WP13_9NOCA</name>
<dbReference type="InterPro" id="IPR037171">
    <property type="entry name" value="NagB/RpiA_transferase-like"/>
</dbReference>
<evidence type="ECO:0000313" key="5">
    <source>
        <dbReference type="EMBL" id="MEU1952628.1"/>
    </source>
</evidence>
<dbReference type="InterPro" id="IPR002698">
    <property type="entry name" value="FTHF_cligase"/>
</dbReference>
<dbReference type="RefSeq" id="WP_356957023.1">
    <property type="nucleotide sequence ID" value="NZ_JBEYBD010000008.1"/>
</dbReference>
<sequence>MVVAVPLPDERDKQAWRAEIRARRARLPELVRATEAAALAGAAADLGPAEWVCAYVPMRAEPGSPALPEALRAAGCRVLLPVTGAPGPLCWGEFTGAGSLRPGRYGLLEPAGPVLPPETVARAEVLLIPALAVDRRGVRLGQGAGYYDRTLGMADPTARRTVVVRDDEVVERLPEEPHDIRMTWVLTPGGGLRRLDVTAP</sequence>
<keyword evidence="3 4" id="KW-0067">ATP-binding</keyword>
<dbReference type="PANTHER" id="PTHR23407:SF1">
    <property type="entry name" value="5-FORMYLTETRAHYDROFOLATE CYCLO-LIGASE"/>
    <property type="match status" value="1"/>
</dbReference>
<protein>
    <recommendedName>
        <fullName evidence="4">5-formyltetrahydrofolate cyclo-ligase</fullName>
        <ecNumber evidence="4">6.3.3.2</ecNumber>
    </recommendedName>
</protein>
<reference evidence="5 6" key="1">
    <citation type="submission" date="2024-06" db="EMBL/GenBank/DDBJ databases">
        <title>The Natural Products Discovery Center: Release of the First 8490 Sequenced Strains for Exploring Actinobacteria Biosynthetic Diversity.</title>
        <authorList>
            <person name="Kalkreuter E."/>
            <person name="Kautsar S.A."/>
            <person name="Yang D."/>
            <person name="Bader C.D."/>
            <person name="Teijaro C.N."/>
            <person name="Fluegel L."/>
            <person name="Davis C.M."/>
            <person name="Simpson J.R."/>
            <person name="Lauterbach L."/>
            <person name="Steele A.D."/>
            <person name="Gui C."/>
            <person name="Meng S."/>
            <person name="Li G."/>
            <person name="Viehrig K."/>
            <person name="Ye F."/>
            <person name="Su P."/>
            <person name="Kiefer A.F."/>
            <person name="Nichols A."/>
            <person name="Cepeda A.J."/>
            <person name="Yan W."/>
            <person name="Fan B."/>
            <person name="Jiang Y."/>
            <person name="Adhikari A."/>
            <person name="Zheng C.-J."/>
            <person name="Schuster L."/>
            <person name="Cowan T.M."/>
            <person name="Smanski M.J."/>
            <person name="Chevrette M.G."/>
            <person name="De Carvalho L.P.S."/>
            <person name="Shen B."/>
        </authorList>
    </citation>
    <scope>NUCLEOTIDE SEQUENCE [LARGE SCALE GENOMIC DNA]</scope>
    <source>
        <strain evidence="5 6">NPDC019708</strain>
    </source>
</reference>
<organism evidence="5 6">
    <name type="scientific">Nocardia rhamnosiphila</name>
    <dbReference type="NCBI Taxonomy" id="426716"/>
    <lineage>
        <taxon>Bacteria</taxon>
        <taxon>Bacillati</taxon>
        <taxon>Actinomycetota</taxon>
        <taxon>Actinomycetes</taxon>
        <taxon>Mycobacteriales</taxon>
        <taxon>Nocardiaceae</taxon>
        <taxon>Nocardia</taxon>
    </lineage>
</organism>
<comment type="cofactor">
    <cofactor evidence="4">
        <name>Mg(2+)</name>
        <dbReference type="ChEBI" id="CHEBI:18420"/>
    </cofactor>
</comment>
<dbReference type="EC" id="6.3.3.2" evidence="4"/>
<keyword evidence="6" id="KW-1185">Reference proteome</keyword>
<dbReference type="EMBL" id="JBEYBF010000007">
    <property type="protein sequence ID" value="MEU1952628.1"/>
    <property type="molecule type" value="Genomic_DNA"/>
</dbReference>
<comment type="caution">
    <text evidence="5">The sequence shown here is derived from an EMBL/GenBank/DDBJ whole genome shotgun (WGS) entry which is preliminary data.</text>
</comment>
<dbReference type="GO" id="GO:0030272">
    <property type="term" value="F:5-formyltetrahydrofolate cyclo-ligase activity"/>
    <property type="evidence" value="ECO:0007669"/>
    <property type="project" value="UniProtKB-EC"/>
</dbReference>
<evidence type="ECO:0000313" key="6">
    <source>
        <dbReference type="Proteomes" id="UP001550628"/>
    </source>
</evidence>
<evidence type="ECO:0000256" key="4">
    <source>
        <dbReference type="RuleBase" id="RU361279"/>
    </source>
</evidence>